<organism evidence="4 5">
    <name type="scientific">Cupriavidus metallidurans</name>
    <dbReference type="NCBI Taxonomy" id="119219"/>
    <lineage>
        <taxon>Bacteria</taxon>
        <taxon>Pseudomonadati</taxon>
        <taxon>Pseudomonadota</taxon>
        <taxon>Betaproteobacteria</taxon>
        <taxon>Burkholderiales</taxon>
        <taxon>Burkholderiaceae</taxon>
        <taxon>Cupriavidus</taxon>
    </lineage>
</organism>
<dbReference type="Proteomes" id="UP000253772">
    <property type="component" value="Chromosome c1"/>
</dbReference>
<dbReference type="EMBL" id="CP037900">
    <property type="protein sequence ID" value="QBP10086.1"/>
    <property type="molecule type" value="Genomic_DNA"/>
</dbReference>
<dbReference type="SUPFAM" id="SSF51206">
    <property type="entry name" value="cAMP-binding domain-like"/>
    <property type="match status" value="1"/>
</dbReference>
<dbReference type="PRINTS" id="PR00469">
    <property type="entry name" value="PNDRDTASEII"/>
</dbReference>
<dbReference type="PROSITE" id="PS50042">
    <property type="entry name" value="CNMP_BINDING_3"/>
    <property type="match status" value="1"/>
</dbReference>
<dbReference type="InterPro" id="IPR000595">
    <property type="entry name" value="cNMP-bd_dom"/>
</dbReference>
<reference evidence="4 5" key="1">
    <citation type="submission" date="2019-03" db="EMBL/GenBank/DDBJ databases">
        <title>Comparative insights into the high quality Complete genome sequence of highly metal resistant Cupriavidus metallidurans strain BS1 isolated from a gold-copper mine.</title>
        <authorList>
            <person name="Mazhar H.S."/>
            <person name="Rensing C."/>
        </authorList>
    </citation>
    <scope>NUCLEOTIDE SEQUENCE [LARGE SCALE GENOMIC DNA]</scope>
    <source>
        <strain evidence="4 5">BS1</strain>
    </source>
</reference>
<protein>
    <submittedName>
        <fullName evidence="4">FAD-binding protein</fullName>
    </submittedName>
</protein>
<proteinExistence type="predicted"/>
<evidence type="ECO:0000256" key="2">
    <source>
        <dbReference type="ARBA" id="ARBA00023002"/>
    </source>
</evidence>
<dbReference type="AlphaFoldDB" id="A0A482IQ65"/>
<evidence type="ECO:0000259" key="3">
    <source>
        <dbReference type="PROSITE" id="PS50042"/>
    </source>
</evidence>
<dbReference type="GO" id="GO:0016491">
    <property type="term" value="F:oxidoreductase activity"/>
    <property type="evidence" value="ECO:0007669"/>
    <property type="project" value="UniProtKB-KW"/>
</dbReference>
<keyword evidence="2" id="KW-0560">Oxidoreductase</keyword>
<dbReference type="PRINTS" id="PR00368">
    <property type="entry name" value="FADPNR"/>
</dbReference>
<dbReference type="Pfam" id="PF07992">
    <property type="entry name" value="Pyr_redox_2"/>
    <property type="match status" value="1"/>
</dbReference>
<keyword evidence="1" id="KW-0285">Flavoprotein</keyword>
<dbReference type="InterPro" id="IPR018490">
    <property type="entry name" value="cNMP-bd_dom_sf"/>
</dbReference>
<evidence type="ECO:0000313" key="4">
    <source>
        <dbReference type="EMBL" id="QBP10086.1"/>
    </source>
</evidence>
<dbReference type="InterPro" id="IPR023753">
    <property type="entry name" value="FAD/NAD-binding_dom"/>
</dbReference>
<feature type="domain" description="Cyclic nucleotide-binding" evidence="3">
    <location>
        <begin position="36"/>
        <end position="139"/>
    </location>
</feature>
<dbReference type="InterPro" id="IPR050097">
    <property type="entry name" value="Ferredoxin-NADP_redctase_2"/>
</dbReference>
<accession>A0A482IQ65</accession>
<dbReference type="Gene3D" id="3.50.50.60">
    <property type="entry name" value="FAD/NAD(P)-binding domain"/>
    <property type="match status" value="2"/>
</dbReference>
<dbReference type="OrthoDB" id="109585at2"/>
<dbReference type="InterPro" id="IPR014710">
    <property type="entry name" value="RmlC-like_jellyroll"/>
</dbReference>
<gene>
    <name evidence="4" type="ORF">DDF84_010110</name>
</gene>
<evidence type="ECO:0000256" key="1">
    <source>
        <dbReference type="ARBA" id="ARBA00022630"/>
    </source>
</evidence>
<evidence type="ECO:0000313" key="5">
    <source>
        <dbReference type="Proteomes" id="UP000253772"/>
    </source>
</evidence>
<dbReference type="PANTHER" id="PTHR48105">
    <property type="entry name" value="THIOREDOXIN REDUCTASE 1-RELATED-RELATED"/>
    <property type="match status" value="1"/>
</dbReference>
<dbReference type="RefSeq" id="WP_024570475.1">
    <property type="nucleotide sequence ID" value="NZ_CP037900.1"/>
</dbReference>
<dbReference type="InterPro" id="IPR036188">
    <property type="entry name" value="FAD/NAD-bd_sf"/>
</dbReference>
<sequence>MIQQNTGGVGSRRHQMFPVLTPIQVEAASRFASGPPRVFASGETVFATGDRNVPVWLVLDGSIDVLRRNGLDESAPITTHRAGQFTGEVSQIDGRASLALAQAGPDGATLLPFDPPHLRALMIGSAEVGEIVMRALILRRVSLIEHGGSGTILIGASDDSHLLRLQGFLTRGGYPNHIMDPRIDGDGRSFVERMALLPTDMPLVVCPGGAVLKRPDERELAGCLGILPKIEQRKIYDVAVVGAGPAGLAAAVYGASEGLSVIVLDERTMGGQAGASARIENYLGFPTGISGQALAGRAFTQALKFGAEVAIPVSVGRLDRDGDRLMLGLSDDSTVAARTVVIASGAAYRQPDIAGLRHFEGAGVSYWASPIEARLCAGKEIALVGGGNSAGQAIVFLAPHVKRLHVFVRRELSETMSRYLIDRISALPNVDIHVGTDLIGLAPHGETLASATVRDRASAALTQYEICHLFLFIGATPHTCWLNGSLAMDDKGFILTGGSTSSLETSMPGVFAIGDVRAGSTKRVAAAVGDGAAAISQIHNYLSKQAKEAA</sequence>
<dbReference type="Gene3D" id="2.60.120.10">
    <property type="entry name" value="Jelly Rolls"/>
    <property type="match status" value="1"/>
</dbReference>
<dbReference type="SUPFAM" id="SSF51905">
    <property type="entry name" value="FAD/NAD(P)-binding domain"/>
    <property type="match status" value="1"/>
</dbReference>
<name>A0A482IQ65_9BURK</name>